<dbReference type="SUPFAM" id="SSF53335">
    <property type="entry name" value="S-adenosyl-L-methionine-dependent methyltransferases"/>
    <property type="match status" value="1"/>
</dbReference>
<dbReference type="Pfam" id="PF08242">
    <property type="entry name" value="Methyltransf_12"/>
    <property type="match status" value="1"/>
</dbReference>
<dbReference type="AlphaFoldDB" id="A0A1H9X612"/>
<evidence type="ECO:0000313" key="3">
    <source>
        <dbReference type="EMBL" id="SES41491.1"/>
    </source>
</evidence>
<dbReference type="GO" id="GO:0008168">
    <property type="term" value="F:methyltransferase activity"/>
    <property type="evidence" value="ECO:0007669"/>
    <property type="project" value="UniProtKB-KW"/>
</dbReference>
<dbReference type="Gene3D" id="3.40.50.150">
    <property type="entry name" value="Vaccinia Virus protein VP39"/>
    <property type="match status" value="1"/>
</dbReference>
<feature type="domain" description="Methyltransferase type 12" evidence="2">
    <location>
        <begin position="44"/>
        <end position="133"/>
    </location>
</feature>
<sequence>MTQYVFDNADTRAETRFAALAAFDAASHAVLAAAGVAPGWACWEVGGGDGGIGRWLADQVGAGGSVLVTDIDPHWIPAADRPGLTVRRHDVVTDELPDTTFDLIHARLVLIHLPDRHAVLDRLTAALNPGGRLVLEEFDLRHPPTPRTADPHHVATFDAVHTPLLRALESRGVDATWAGSLPDTFVARGFLDVRVNTTTSLWRGGSEEIQLHRVNAEQLAGPLAAAGVSPRALADFSALLEDPTFTVWSYPMVSVTGTRA</sequence>
<dbReference type="InterPro" id="IPR013217">
    <property type="entry name" value="Methyltransf_12"/>
</dbReference>
<evidence type="ECO:0000313" key="4">
    <source>
        <dbReference type="Proteomes" id="UP000199051"/>
    </source>
</evidence>
<evidence type="ECO:0000259" key="2">
    <source>
        <dbReference type="Pfam" id="PF08242"/>
    </source>
</evidence>
<dbReference type="GO" id="GO:0032259">
    <property type="term" value="P:methylation"/>
    <property type="evidence" value="ECO:0007669"/>
    <property type="project" value="UniProtKB-KW"/>
</dbReference>
<dbReference type="CDD" id="cd02440">
    <property type="entry name" value="AdoMet_MTases"/>
    <property type="match status" value="1"/>
</dbReference>
<keyword evidence="3" id="KW-0489">Methyltransferase</keyword>
<reference evidence="4" key="1">
    <citation type="submission" date="2016-10" db="EMBL/GenBank/DDBJ databases">
        <authorList>
            <person name="Varghese N."/>
            <person name="Submissions S."/>
        </authorList>
    </citation>
    <scope>NUCLEOTIDE SEQUENCE [LARGE SCALE GENOMIC DNA]</scope>
    <source>
        <strain evidence="4">DSM 44260</strain>
    </source>
</reference>
<keyword evidence="1 3" id="KW-0808">Transferase</keyword>
<dbReference type="PANTHER" id="PTHR43861:SF3">
    <property type="entry name" value="PUTATIVE (AFU_ORTHOLOGUE AFUA_2G14390)-RELATED"/>
    <property type="match status" value="1"/>
</dbReference>
<proteinExistence type="predicted"/>
<organism evidence="3 4">
    <name type="scientific">Actinokineospora terrae</name>
    <dbReference type="NCBI Taxonomy" id="155974"/>
    <lineage>
        <taxon>Bacteria</taxon>
        <taxon>Bacillati</taxon>
        <taxon>Actinomycetota</taxon>
        <taxon>Actinomycetes</taxon>
        <taxon>Pseudonocardiales</taxon>
        <taxon>Pseudonocardiaceae</taxon>
        <taxon>Actinokineospora</taxon>
    </lineage>
</organism>
<protein>
    <submittedName>
        <fullName evidence="3">Methyltransferase domain-containing protein</fullName>
    </submittedName>
</protein>
<dbReference type="InterPro" id="IPR029063">
    <property type="entry name" value="SAM-dependent_MTases_sf"/>
</dbReference>
<dbReference type="PANTHER" id="PTHR43861">
    <property type="entry name" value="TRANS-ACONITATE 2-METHYLTRANSFERASE-RELATED"/>
    <property type="match status" value="1"/>
</dbReference>
<dbReference type="EMBL" id="FOGI01000013">
    <property type="protein sequence ID" value="SES41491.1"/>
    <property type="molecule type" value="Genomic_DNA"/>
</dbReference>
<name>A0A1H9X612_9PSEU</name>
<accession>A0A1H9X612</accession>
<keyword evidence="4" id="KW-1185">Reference proteome</keyword>
<dbReference type="RefSeq" id="WP_092784591.1">
    <property type="nucleotide sequence ID" value="NZ_FOGI01000013.1"/>
</dbReference>
<gene>
    <name evidence="3" type="ORF">SAMN04487818_1132</name>
</gene>
<evidence type="ECO:0000256" key="1">
    <source>
        <dbReference type="ARBA" id="ARBA00022679"/>
    </source>
</evidence>
<dbReference type="Proteomes" id="UP000199051">
    <property type="component" value="Unassembled WGS sequence"/>
</dbReference>
<dbReference type="STRING" id="155974.SAMN04487818_1132"/>